<dbReference type="Pfam" id="PF04199">
    <property type="entry name" value="Cyclase"/>
    <property type="match status" value="1"/>
</dbReference>
<dbReference type="Gene3D" id="3.50.30.50">
    <property type="entry name" value="Putative cyclase"/>
    <property type="match status" value="1"/>
</dbReference>
<dbReference type="PANTHER" id="PTHR31118">
    <property type="entry name" value="CYCLASE-LIKE PROTEIN 2"/>
    <property type="match status" value="1"/>
</dbReference>
<keyword evidence="1" id="KW-0378">Hydrolase</keyword>
<organism evidence="1 2">
    <name type="scientific">Caulifigura coniformis</name>
    <dbReference type="NCBI Taxonomy" id="2527983"/>
    <lineage>
        <taxon>Bacteria</taxon>
        <taxon>Pseudomonadati</taxon>
        <taxon>Planctomycetota</taxon>
        <taxon>Planctomycetia</taxon>
        <taxon>Planctomycetales</taxon>
        <taxon>Planctomycetaceae</taxon>
        <taxon>Caulifigura</taxon>
    </lineage>
</organism>
<keyword evidence="2" id="KW-1185">Reference proteome</keyword>
<sequence length="267" mass="29139">MRWILVIALLPCRSVLGQAPLPSPFDDKGARIVDLAWPLNEKSPFWPGDNYTPFRLETIATLKEDGVSSKAFSMPEHLGTHIDAPNHFENDRPGVDAIPAERLFGPGVVIDLAVKCEMDPDAMLTVADIADWEKSHGAIPRGAIVLLQTGWGRHATNPARYQNRDVMGKMHFPGFSAEAAEWLVREREVRGIGLDTLSIDRGLSTKFEVHHVINKAGRYGLENVAHLDQLPATGFGLIVAPIKIEGGTGGPTRIWAVVPKGPGEPAR</sequence>
<dbReference type="KEGG" id="ccos:Pan44_47310"/>
<evidence type="ECO:0000313" key="2">
    <source>
        <dbReference type="Proteomes" id="UP000315700"/>
    </source>
</evidence>
<evidence type="ECO:0000313" key="1">
    <source>
        <dbReference type="EMBL" id="QDT56674.1"/>
    </source>
</evidence>
<dbReference type="AlphaFoldDB" id="A0A517SKM9"/>
<dbReference type="RefSeq" id="WP_145034117.1">
    <property type="nucleotide sequence ID" value="NZ_CP036271.1"/>
</dbReference>
<dbReference type="InterPro" id="IPR007325">
    <property type="entry name" value="KFase/CYL"/>
</dbReference>
<dbReference type="GO" id="GO:0004061">
    <property type="term" value="F:arylformamidase activity"/>
    <property type="evidence" value="ECO:0007669"/>
    <property type="project" value="UniProtKB-EC"/>
</dbReference>
<protein>
    <submittedName>
        <fullName evidence="1">Kynurenine formamidase</fullName>
        <ecNumber evidence="1">3.5.1.9</ecNumber>
    </submittedName>
</protein>
<dbReference type="EMBL" id="CP036271">
    <property type="protein sequence ID" value="QDT56674.1"/>
    <property type="molecule type" value="Genomic_DNA"/>
</dbReference>
<proteinExistence type="predicted"/>
<dbReference type="Proteomes" id="UP000315700">
    <property type="component" value="Chromosome"/>
</dbReference>
<gene>
    <name evidence="1" type="primary">kynB_1</name>
    <name evidence="1" type="ORF">Pan44_47310</name>
</gene>
<reference evidence="1 2" key="1">
    <citation type="submission" date="2019-02" db="EMBL/GenBank/DDBJ databases">
        <title>Deep-cultivation of Planctomycetes and their phenomic and genomic characterization uncovers novel biology.</title>
        <authorList>
            <person name="Wiegand S."/>
            <person name="Jogler M."/>
            <person name="Boedeker C."/>
            <person name="Pinto D."/>
            <person name="Vollmers J."/>
            <person name="Rivas-Marin E."/>
            <person name="Kohn T."/>
            <person name="Peeters S.H."/>
            <person name="Heuer A."/>
            <person name="Rast P."/>
            <person name="Oberbeckmann S."/>
            <person name="Bunk B."/>
            <person name="Jeske O."/>
            <person name="Meyerdierks A."/>
            <person name="Storesund J.E."/>
            <person name="Kallscheuer N."/>
            <person name="Luecker S."/>
            <person name="Lage O.M."/>
            <person name="Pohl T."/>
            <person name="Merkel B.J."/>
            <person name="Hornburger P."/>
            <person name="Mueller R.-W."/>
            <person name="Bruemmer F."/>
            <person name="Labrenz M."/>
            <person name="Spormann A.M."/>
            <person name="Op den Camp H."/>
            <person name="Overmann J."/>
            <person name="Amann R."/>
            <person name="Jetten M.S.M."/>
            <person name="Mascher T."/>
            <person name="Medema M.H."/>
            <person name="Devos D.P."/>
            <person name="Kaster A.-K."/>
            <person name="Ovreas L."/>
            <person name="Rohde M."/>
            <person name="Galperin M.Y."/>
            <person name="Jogler C."/>
        </authorList>
    </citation>
    <scope>NUCLEOTIDE SEQUENCE [LARGE SCALE GENOMIC DNA]</scope>
    <source>
        <strain evidence="1 2">Pan44</strain>
    </source>
</reference>
<dbReference type="OrthoDB" id="9796085at2"/>
<dbReference type="PANTHER" id="PTHR31118:SF12">
    <property type="entry name" value="CYCLASE-LIKE PROTEIN 2"/>
    <property type="match status" value="1"/>
</dbReference>
<dbReference type="GO" id="GO:0019441">
    <property type="term" value="P:L-tryptophan catabolic process to kynurenine"/>
    <property type="evidence" value="ECO:0007669"/>
    <property type="project" value="InterPro"/>
</dbReference>
<accession>A0A517SKM9</accession>
<dbReference type="EC" id="3.5.1.9" evidence="1"/>
<dbReference type="InterPro" id="IPR037175">
    <property type="entry name" value="KFase_sf"/>
</dbReference>
<name>A0A517SKM9_9PLAN</name>
<dbReference type="SUPFAM" id="SSF102198">
    <property type="entry name" value="Putative cyclase"/>
    <property type="match status" value="1"/>
</dbReference>
<dbReference type="InParanoid" id="A0A517SKM9"/>